<protein>
    <recommendedName>
        <fullName evidence="8">Outer-membrane lipoprotein LolB</fullName>
    </recommendedName>
</protein>
<evidence type="ECO:0000256" key="4">
    <source>
        <dbReference type="ARBA" id="ARBA00022927"/>
    </source>
</evidence>
<keyword evidence="4" id="KW-0653">Protein transport</keyword>
<organism evidence="7">
    <name type="scientific">hydrothermal vent metagenome</name>
    <dbReference type="NCBI Taxonomy" id="652676"/>
    <lineage>
        <taxon>unclassified sequences</taxon>
        <taxon>metagenomes</taxon>
        <taxon>ecological metagenomes</taxon>
    </lineage>
</organism>
<dbReference type="InterPro" id="IPR004565">
    <property type="entry name" value="OM_lipoprot_LolB"/>
</dbReference>
<evidence type="ECO:0000256" key="1">
    <source>
        <dbReference type="ARBA" id="ARBA00004442"/>
    </source>
</evidence>
<evidence type="ECO:0000256" key="5">
    <source>
        <dbReference type="ARBA" id="ARBA00023136"/>
    </source>
</evidence>
<evidence type="ECO:0000256" key="6">
    <source>
        <dbReference type="ARBA" id="ARBA00023186"/>
    </source>
</evidence>
<dbReference type="SUPFAM" id="SSF89392">
    <property type="entry name" value="Prokaryotic lipoproteins and lipoprotein localization factors"/>
    <property type="match status" value="1"/>
</dbReference>
<keyword evidence="3" id="KW-0813">Transport</keyword>
<dbReference type="GO" id="GO:0009279">
    <property type="term" value="C:cell outer membrane"/>
    <property type="evidence" value="ECO:0007669"/>
    <property type="project" value="UniProtKB-SubCell"/>
</dbReference>
<dbReference type="Gene3D" id="2.50.20.10">
    <property type="entry name" value="Lipoprotein localisation LolA/LolB/LppX"/>
    <property type="match status" value="1"/>
</dbReference>
<dbReference type="Pfam" id="PF03550">
    <property type="entry name" value="LolB"/>
    <property type="match status" value="1"/>
</dbReference>
<evidence type="ECO:0008006" key="8">
    <source>
        <dbReference type="Google" id="ProtNLM"/>
    </source>
</evidence>
<keyword evidence="6" id="KW-0143">Chaperone</keyword>
<comment type="subcellular location">
    <subcellularLocation>
        <location evidence="1">Cell outer membrane</location>
    </subcellularLocation>
</comment>
<dbReference type="EMBL" id="FPIA01000114">
    <property type="protein sequence ID" value="SFV89052.1"/>
    <property type="molecule type" value="Genomic_DNA"/>
</dbReference>
<sequence length="178" mass="20356">MPLQYTPMKILASLLLFSLLSACTTVSERTENWIYSQYIPKSWTLEGRLSVSVDADTETADFALNRQGKYHQLTLTGAFGFGQMQVKQTAHGLLVDDTLTGQTLQEWMSAELGWIFPVEKLERLVFKHNLENTENWQVSMSKYQVIHGIAYPKIVRFKNTTKAIKIKLLLREVNRGSL</sequence>
<name>A0A1W1E516_9ZZZZ</name>
<evidence type="ECO:0000256" key="3">
    <source>
        <dbReference type="ARBA" id="ARBA00022448"/>
    </source>
</evidence>
<gene>
    <name evidence="7" type="ORF">MNB_SUP05-SYMBIONT-7-432</name>
</gene>
<accession>A0A1W1E516</accession>
<comment type="subunit">
    <text evidence="2">Monomer.</text>
</comment>
<dbReference type="InterPro" id="IPR029046">
    <property type="entry name" value="LolA/LolB/LppX"/>
</dbReference>
<keyword evidence="5" id="KW-0472">Membrane</keyword>
<evidence type="ECO:0000313" key="7">
    <source>
        <dbReference type="EMBL" id="SFV89052.1"/>
    </source>
</evidence>
<dbReference type="GO" id="GO:0015031">
    <property type="term" value="P:protein transport"/>
    <property type="evidence" value="ECO:0007669"/>
    <property type="project" value="UniProtKB-KW"/>
</dbReference>
<proteinExistence type="predicted"/>
<reference evidence="7" key="1">
    <citation type="submission" date="2016-10" db="EMBL/GenBank/DDBJ databases">
        <authorList>
            <person name="de Groot N.N."/>
        </authorList>
    </citation>
    <scope>NUCLEOTIDE SEQUENCE</scope>
</reference>
<evidence type="ECO:0000256" key="2">
    <source>
        <dbReference type="ARBA" id="ARBA00011245"/>
    </source>
</evidence>
<dbReference type="AlphaFoldDB" id="A0A1W1E516"/>